<proteinExistence type="predicted"/>
<protein>
    <submittedName>
        <fullName evidence="1">Uncharacterized protein</fullName>
    </submittedName>
</protein>
<evidence type="ECO:0000313" key="1">
    <source>
        <dbReference type="EMBL" id="KAJ7381236.1"/>
    </source>
</evidence>
<dbReference type="AlphaFoldDB" id="A0A9X0CZI6"/>
<accession>A0A9X0CZI6</accession>
<dbReference type="OrthoDB" id="10050878at2759"/>
<dbReference type="EMBL" id="MU826350">
    <property type="protein sequence ID" value="KAJ7381236.1"/>
    <property type="molecule type" value="Genomic_DNA"/>
</dbReference>
<reference evidence="1" key="1">
    <citation type="submission" date="2023-01" db="EMBL/GenBank/DDBJ databases">
        <title>Genome assembly of the deep-sea coral Lophelia pertusa.</title>
        <authorList>
            <person name="Herrera S."/>
            <person name="Cordes E."/>
        </authorList>
    </citation>
    <scope>NUCLEOTIDE SEQUENCE</scope>
    <source>
        <strain evidence="1">USNM1676648</strain>
        <tissue evidence="1">Polyp</tissue>
    </source>
</reference>
<evidence type="ECO:0000313" key="2">
    <source>
        <dbReference type="Proteomes" id="UP001163046"/>
    </source>
</evidence>
<organism evidence="1 2">
    <name type="scientific">Desmophyllum pertusum</name>
    <dbReference type="NCBI Taxonomy" id="174260"/>
    <lineage>
        <taxon>Eukaryota</taxon>
        <taxon>Metazoa</taxon>
        <taxon>Cnidaria</taxon>
        <taxon>Anthozoa</taxon>
        <taxon>Hexacorallia</taxon>
        <taxon>Scleractinia</taxon>
        <taxon>Caryophylliina</taxon>
        <taxon>Caryophylliidae</taxon>
        <taxon>Desmophyllum</taxon>
    </lineage>
</organism>
<comment type="caution">
    <text evidence="1">The sequence shown here is derived from an EMBL/GenBank/DDBJ whole genome shotgun (WGS) entry which is preliminary data.</text>
</comment>
<sequence>MELDDKYAHQKQFIQSLPVSGHVGLAKDEMAMSLIPEDLPQQPDAVAAKTTDNGDCQYNVVSLALVGEETQVFFVCL</sequence>
<dbReference type="Proteomes" id="UP001163046">
    <property type="component" value="Unassembled WGS sequence"/>
</dbReference>
<gene>
    <name evidence="1" type="ORF">OS493_001352</name>
</gene>
<name>A0A9X0CZI6_9CNID</name>
<keyword evidence="2" id="KW-1185">Reference proteome</keyword>